<reference evidence="6 7" key="1">
    <citation type="submission" date="2020-08" db="EMBL/GenBank/DDBJ databases">
        <title>Sequencing the genomes of 1000 actinobacteria strains.</title>
        <authorList>
            <person name="Klenk H.-P."/>
        </authorList>
    </citation>
    <scope>NUCLEOTIDE SEQUENCE [LARGE SCALE GENOMIC DNA]</scope>
    <source>
        <strain evidence="6 7">DSM 45298</strain>
    </source>
</reference>
<evidence type="ECO:0000313" key="6">
    <source>
        <dbReference type="EMBL" id="MBB4137795.1"/>
    </source>
</evidence>
<dbReference type="Pfam" id="PF01497">
    <property type="entry name" value="Peripla_BP_2"/>
    <property type="match status" value="1"/>
</dbReference>
<evidence type="ECO:0000313" key="7">
    <source>
        <dbReference type="Proteomes" id="UP000551501"/>
    </source>
</evidence>
<proteinExistence type="inferred from homology"/>
<dbReference type="GO" id="GO:0030288">
    <property type="term" value="C:outer membrane-bounded periplasmic space"/>
    <property type="evidence" value="ECO:0007669"/>
    <property type="project" value="TreeGrafter"/>
</dbReference>
<comment type="subcellular location">
    <subcellularLocation>
        <location evidence="1">Cell envelope</location>
    </subcellularLocation>
</comment>
<name>A0A840EXP2_9ACTN</name>
<dbReference type="Gene3D" id="3.40.50.1980">
    <property type="entry name" value="Nitrogenase molybdenum iron protein domain"/>
    <property type="match status" value="2"/>
</dbReference>
<protein>
    <submittedName>
        <fullName evidence="6">Iron complex transport system substrate-binding protein</fullName>
    </submittedName>
</protein>
<comment type="similarity">
    <text evidence="2">Belongs to the bacterial solute-binding protein 8 family.</text>
</comment>
<keyword evidence="4" id="KW-0732">Signal</keyword>
<dbReference type="InterPro" id="IPR002491">
    <property type="entry name" value="ABC_transptr_periplasmic_BD"/>
</dbReference>
<comment type="caution">
    <text evidence="6">The sequence shown here is derived from an EMBL/GenBank/DDBJ whole genome shotgun (WGS) entry which is preliminary data.</text>
</comment>
<evidence type="ECO:0000259" key="5">
    <source>
        <dbReference type="PROSITE" id="PS50983"/>
    </source>
</evidence>
<feature type="domain" description="Fe/B12 periplasmic-binding" evidence="5">
    <location>
        <begin position="70"/>
        <end position="334"/>
    </location>
</feature>
<gene>
    <name evidence="6" type="ORF">BKA16_004347</name>
</gene>
<evidence type="ECO:0000256" key="4">
    <source>
        <dbReference type="ARBA" id="ARBA00022729"/>
    </source>
</evidence>
<sequence>MIRTGNTRIESIRARRPLSVRWWALAAVLLLVAGLSACGSSDDDGDGDGSGAISVTHAKGTAELPGAPERIVAVGSGDVQIAVALGGDVVGAVANPSAPDKNWPGTSPALPASVMSLDSMTPNIEAIAALRPDVILATTAQQPYIDKYDELSHIAPTVVYKTEPFADSGETLVELIGQALGKSDAARELIASSQKKITEFTAANPKIKGMSYAFGQFAGDQLYLLASEKNPSTRFFASLGMTLDPQVAELGAQGTQGGFTVLAPENYTRVSSAQKVLVSTPGDEGGKDFSSRPVVASAFGDHLRVISTDLAGALLTANPASTSYLLEQLRPALA</sequence>
<keyword evidence="3" id="KW-0813">Transport</keyword>
<dbReference type="RefSeq" id="WP_183372614.1">
    <property type="nucleotide sequence ID" value="NZ_BAABHL010000001.1"/>
</dbReference>
<dbReference type="EMBL" id="JACIFP010000001">
    <property type="protein sequence ID" value="MBB4137795.1"/>
    <property type="molecule type" value="Genomic_DNA"/>
</dbReference>
<dbReference type="AlphaFoldDB" id="A0A840EXP2"/>
<evidence type="ECO:0000256" key="1">
    <source>
        <dbReference type="ARBA" id="ARBA00004196"/>
    </source>
</evidence>
<dbReference type="SUPFAM" id="SSF53807">
    <property type="entry name" value="Helical backbone' metal receptor"/>
    <property type="match status" value="1"/>
</dbReference>
<dbReference type="InterPro" id="IPR051313">
    <property type="entry name" value="Bact_iron-sidero_bind"/>
</dbReference>
<dbReference type="Proteomes" id="UP000551501">
    <property type="component" value="Unassembled WGS sequence"/>
</dbReference>
<dbReference type="PROSITE" id="PS50983">
    <property type="entry name" value="FE_B12_PBP"/>
    <property type="match status" value="1"/>
</dbReference>
<evidence type="ECO:0000256" key="3">
    <source>
        <dbReference type="ARBA" id="ARBA00022448"/>
    </source>
</evidence>
<dbReference type="PANTHER" id="PTHR30532">
    <property type="entry name" value="IRON III DICITRATE-BINDING PERIPLASMIC PROTEIN"/>
    <property type="match status" value="1"/>
</dbReference>
<evidence type="ECO:0000256" key="2">
    <source>
        <dbReference type="ARBA" id="ARBA00008814"/>
    </source>
</evidence>
<organism evidence="6 7">
    <name type="scientific">Gordonia humi</name>
    <dbReference type="NCBI Taxonomy" id="686429"/>
    <lineage>
        <taxon>Bacteria</taxon>
        <taxon>Bacillati</taxon>
        <taxon>Actinomycetota</taxon>
        <taxon>Actinomycetes</taxon>
        <taxon>Mycobacteriales</taxon>
        <taxon>Gordoniaceae</taxon>
        <taxon>Gordonia</taxon>
    </lineage>
</organism>
<dbReference type="GO" id="GO:1901678">
    <property type="term" value="P:iron coordination entity transport"/>
    <property type="evidence" value="ECO:0007669"/>
    <property type="project" value="UniProtKB-ARBA"/>
</dbReference>
<dbReference type="PANTHER" id="PTHR30532:SF1">
    <property type="entry name" value="IRON(3+)-HYDROXAMATE-BINDING PROTEIN FHUD"/>
    <property type="match status" value="1"/>
</dbReference>
<keyword evidence="7" id="KW-1185">Reference proteome</keyword>
<accession>A0A840EXP2</accession>